<dbReference type="STRING" id="398580.Dshi_0078"/>
<dbReference type="AlphaFoldDB" id="A8LK01"/>
<keyword evidence="2" id="KW-1185">Reference proteome</keyword>
<dbReference type="Proteomes" id="UP000006833">
    <property type="component" value="Chromosome"/>
</dbReference>
<accession>A8LK01</accession>
<protein>
    <submittedName>
        <fullName evidence="1">Uncharacterized protein</fullName>
    </submittedName>
</protein>
<evidence type="ECO:0000313" key="2">
    <source>
        <dbReference type="Proteomes" id="UP000006833"/>
    </source>
</evidence>
<evidence type="ECO:0000313" key="1">
    <source>
        <dbReference type="EMBL" id="ABV91827.1"/>
    </source>
</evidence>
<reference evidence="2" key="1">
    <citation type="journal article" date="2010" name="ISME J.">
        <title>The complete genome sequence of the algal symbiont Dinoroseobacter shibae: a hitchhiker's guide to life in the sea.</title>
        <authorList>
            <person name="Wagner-Dobler I."/>
            <person name="Ballhausen B."/>
            <person name="Berger M."/>
            <person name="Brinkhoff T."/>
            <person name="Buchholz I."/>
            <person name="Bunk B."/>
            <person name="Cypionka H."/>
            <person name="Daniel R."/>
            <person name="Drepper T."/>
            <person name="Gerdts G."/>
            <person name="Hahnke S."/>
            <person name="Han C."/>
            <person name="Jahn D."/>
            <person name="Kalhoefer D."/>
            <person name="Kiss H."/>
            <person name="Klenk H.P."/>
            <person name="Kyrpides N."/>
            <person name="Liebl W."/>
            <person name="Liesegang H."/>
            <person name="Meincke L."/>
            <person name="Pati A."/>
            <person name="Petersen J."/>
            <person name="Piekarski T."/>
            <person name="Pommerenke C."/>
            <person name="Pradella S."/>
            <person name="Pukall R."/>
            <person name="Rabus R."/>
            <person name="Stackebrandt E."/>
            <person name="Thole S."/>
            <person name="Thompson L."/>
            <person name="Tielen P."/>
            <person name="Tomasch J."/>
            <person name="von Jan M."/>
            <person name="Wanphrut N."/>
            <person name="Wichels A."/>
            <person name="Zech H."/>
            <person name="Simon M."/>
        </authorList>
    </citation>
    <scope>NUCLEOTIDE SEQUENCE [LARGE SCALE GENOMIC DNA]</scope>
    <source>
        <strain evidence="2">DSM 16493 / NCIMB 14021 / DFL 12</strain>
    </source>
</reference>
<dbReference type="KEGG" id="dsh:Dshi_0078"/>
<proteinExistence type="predicted"/>
<dbReference type="EMBL" id="CP000830">
    <property type="protein sequence ID" value="ABV91827.1"/>
    <property type="molecule type" value="Genomic_DNA"/>
</dbReference>
<organism evidence="1 2">
    <name type="scientific">Dinoroseobacter shibae (strain DSM 16493 / NCIMB 14021 / DFL 12)</name>
    <dbReference type="NCBI Taxonomy" id="398580"/>
    <lineage>
        <taxon>Bacteria</taxon>
        <taxon>Pseudomonadati</taxon>
        <taxon>Pseudomonadota</taxon>
        <taxon>Alphaproteobacteria</taxon>
        <taxon>Rhodobacterales</taxon>
        <taxon>Roseobacteraceae</taxon>
        <taxon>Dinoroseobacter</taxon>
    </lineage>
</organism>
<gene>
    <name evidence="1" type="ordered locus">Dshi_0078</name>
</gene>
<dbReference type="HOGENOM" id="CLU_1400568_0_0_5"/>
<name>A8LK01_DINSH</name>
<dbReference type="RefSeq" id="WP_012176760.1">
    <property type="nucleotide sequence ID" value="NC_009952.1"/>
</dbReference>
<sequence>MSLSAFARTSRQGPAATARLLLDGALAPAVRCPDDHGWEAIRVLETQINRHRKPLARSLRHADGQLTTEALAASYGLRYVTITRLVELTLLPPADRHKVDGRRMEGYPVAAVEQLFAHHRTLSDLAAAHGCSPHLMAPLLARLGVRPLIAEKGHTRLYAIADLPPAIRLAEEVAKAQARTARFKTPQKGALSQE</sequence>